<evidence type="ECO:0000313" key="3">
    <source>
        <dbReference type="Proteomes" id="UP000681720"/>
    </source>
</evidence>
<feature type="compositionally biased region" description="Basic residues" evidence="1">
    <location>
        <begin position="104"/>
        <end position="113"/>
    </location>
</feature>
<feature type="region of interest" description="Disordered" evidence="1">
    <location>
        <begin position="13"/>
        <end position="78"/>
    </location>
</feature>
<feature type="compositionally biased region" description="Basic residues" evidence="1">
    <location>
        <begin position="291"/>
        <end position="305"/>
    </location>
</feature>
<name>A0A8S2KEN3_9BILA</name>
<dbReference type="AlphaFoldDB" id="A0A8S2KEN3"/>
<evidence type="ECO:0000256" key="1">
    <source>
        <dbReference type="SAM" id="MobiDB-lite"/>
    </source>
</evidence>
<dbReference type="Proteomes" id="UP000681720">
    <property type="component" value="Unassembled WGS sequence"/>
</dbReference>
<gene>
    <name evidence="2" type="ORF">GIL414_LOCUS3757</name>
</gene>
<comment type="caution">
    <text evidence="2">The sequence shown here is derived from an EMBL/GenBank/DDBJ whole genome shotgun (WGS) entry which is preliminary data.</text>
</comment>
<accession>A0A8S2KEN3</accession>
<dbReference type="EMBL" id="CAJOBJ010000850">
    <property type="protein sequence ID" value="CAF3847332.1"/>
    <property type="molecule type" value="Genomic_DNA"/>
</dbReference>
<sequence>MLPVRFADGGLLDLVWPPEDNSSATSDYTVDDDWTATPQDVQFDLYSPSSPPPPPSPPLPHPVFLPPPPPPPFKRTNSLPALEHTSLLFSLPPPPPSVKTEVRVRRRSPKKRKPETEAPVAEYDNMPDLIPNAPIPFTQAVEMLNLAIVRNTCVQWKFGTCLFYGSHDENASTYGYQIGSTGGKFVKYTTFIVPAMIRGGGGGGGGKEEEEEMLLFNNLITCFPLVCFVQDRTEQRSVAAAVSVGVDDNDVWEGVLSGNHKKKSEEVFFLQKKEVVAEQKEEEEGAEEEKKKKRGRKPKTPKKSKKDALPASLQTLRQKVVAMLYNMMTFNNNVALLRSQSRFDCECLFPNCHCGKCNTITLTSSQVAIVMLLQHLAEEETKEEKEEKEEAVAFVPALFESVHQPKAKAWFVPFNQQQAKKKKQKQQQQ</sequence>
<feature type="compositionally biased region" description="Pro residues" evidence="1">
    <location>
        <begin position="49"/>
        <end position="73"/>
    </location>
</feature>
<feature type="region of interest" description="Disordered" evidence="1">
    <location>
        <begin position="279"/>
        <end position="309"/>
    </location>
</feature>
<protein>
    <submittedName>
        <fullName evidence="2">Uncharacterized protein</fullName>
    </submittedName>
</protein>
<proteinExistence type="predicted"/>
<evidence type="ECO:0000313" key="2">
    <source>
        <dbReference type="EMBL" id="CAF3847332.1"/>
    </source>
</evidence>
<organism evidence="2 3">
    <name type="scientific">Rotaria magnacalcarata</name>
    <dbReference type="NCBI Taxonomy" id="392030"/>
    <lineage>
        <taxon>Eukaryota</taxon>
        <taxon>Metazoa</taxon>
        <taxon>Spiralia</taxon>
        <taxon>Gnathifera</taxon>
        <taxon>Rotifera</taxon>
        <taxon>Eurotatoria</taxon>
        <taxon>Bdelloidea</taxon>
        <taxon>Philodinida</taxon>
        <taxon>Philodinidae</taxon>
        <taxon>Rotaria</taxon>
    </lineage>
</organism>
<feature type="region of interest" description="Disordered" evidence="1">
    <location>
        <begin position="90"/>
        <end position="119"/>
    </location>
</feature>
<reference evidence="2" key="1">
    <citation type="submission" date="2021-02" db="EMBL/GenBank/DDBJ databases">
        <authorList>
            <person name="Nowell W R."/>
        </authorList>
    </citation>
    <scope>NUCLEOTIDE SEQUENCE</scope>
</reference>